<dbReference type="EMBL" id="JAHLFT010000087">
    <property type="protein sequence ID" value="MBU3828871.1"/>
    <property type="molecule type" value="Genomic_DNA"/>
</dbReference>
<sequence length="123" mass="14513">MPMSDFDKKVENFFKNYHDRGMKKWAGFFLSDHTLKINKKKAQQKIVYLPKKRMSEEEISEVLLKAFSNHYKVNIQLKERDCNGNLKKDISGFVEGYYENKLIVSGKNIDINDINNVEVDNYL</sequence>
<reference evidence="1" key="1">
    <citation type="journal article" date="2021" name="PeerJ">
        <title>Extensive microbial diversity within the chicken gut microbiome revealed by metagenomics and culture.</title>
        <authorList>
            <person name="Gilroy R."/>
            <person name="Ravi A."/>
            <person name="Getino M."/>
            <person name="Pursley I."/>
            <person name="Horton D.L."/>
            <person name="Alikhan N.F."/>
            <person name="Baker D."/>
            <person name="Gharbi K."/>
            <person name="Hall N."/>
            <person name="Watson M."/>
            <person name="Adriaenssens E.M."/>
            <person name="Foster-Nyarko E."/>
            <person name="Jarju S."/>
            <person name="Secka A."/>
            <person name="Antonio M."/>
            <person name="Oren A."/>
            <person name="Chaudhuri R.R."/>
            <person name="La Ragione R."/>
            <person name="Hildebrand F."/>
            <person name="Pallen M.J."/>
        </authorList>
    </citation>
    <scope>NUCLEOTIDE SEQUENCE</scope>
    <source>
        <strain evidence="1">F6-686</strain>
    </source>
</reference>
<protein>
    <submittedName>
        <fullName evidence="1">Uncharacterized protein</fullName>
    </submittedName>
</protein>
<evidence type="ECO:0000313" key="1">
    <source>
        <dbReference type="EMBL" id="MBU3828871.1"/>
    </source>
</evidence>
<proteinExistence type="predicted"/>
<reference evidence="1" key="2">
    <citation type="submission" date="2021-04" db="EMBL/GenBank/DDBJ databases">
        <authorList>
            <person name="Gilroy R."/>
        </authorList>
    </citation>
    <scope>NUCLEOTIDE SEQUENCE</scope>
    <source>
        <strain evidence="1">F6-686</strain>
    </source>
</reference>
<evidence type="ECO:0000313" key="2">
    <source>
        <dbReference type="Proteomes" id="UP000823844"/>
    </source>
</evidence>
<dbReference type="AlphaFoldDB" id="A0A9E2KSQ0"/>
<gene>
    <name evidence="1" type="ORF">H9806_07080</name>
</gene>
<organism evidence="1 2">
    <name type="scientific">Candidatus Lactobacillus pullistercoris</name>
    <dbReference type="NCBI Taxonomy" id="2838636"/>
    <lineage>
        <taxon>Bacteria</taxon>
        <taxon>Bacillati</taxon>
        <taxon>Bacillota</taxon>
        <taxon>Bacilli</taxon>
        <taxon>Lactobacillales</taxon>
        <taxon>Lactobacillaceae</taxon>
        <taxon>Lactobacillus</taxon>
    </lineage>
</organism>
<dbReference type="Proteomes" id="UP000823844">
    <property type="component" value="Unassembled WGS sequence"/>
</dbReference>
<comment type="caution">
    <text evidence="1">The sequence shown here is derived from an EMBL/GenBank/DDBJ whole genome shotgun (WGS) entry which is preliminary data.</text>
</comment>
<accession>A0A9E2KSQ0</accession>
<name>A0A9E2KSQ0_9LACO</name>